<keyword evidence="4" id="KW-0813">Transport</keyword>
<keyword evidence="8 10" id="KW-0472">Membrane</keyword>
<feature type="transmembrane region" description="Helical" evidence="10">
    <location>
        <begin position="138"/>
        <end position="155"/>
    </location>
</feature>
<evidence type="ECO:0000256" key="6">
    <source>
        <dbReference type="ARBA" id="ARBA00022692"/>
    </source>
</evidence>
<evidence type="ECO:0000313" key="12">
    <source>
        <dbReference type="Proteomes" id="UP000260025"/>
    </source>
</evidence>
<sequence>MNQNVNCYLAKEPIGKLMLKFSIPCIMSLLVSALYNIVDQIFIGRGIGYLGNGATNVVFPITIIALSLALLVGDGCAAFLSICQGKKDEENAHRSVGNAIVLTVLVAILLTIMLMLTRKQVLFGFGATENTYAYADEYFTYIVLGIPFFMFANMMNSIIRADVSPQFAMLSTLAGCIINIILDPIAIFIMGWGMKGAALATIIGQIVTALLAMYYGKHFKSVKLKKDSFQLRLSLLKELVPLGISSFLTQISIVVIMGVMNNVLVIFGAQSKYGADIPLTVVGIVMKVFQIVISFVVGIAAGAQPIVGYNYGAREMKRVKKLFKIMMLAELVVGLIAMVCFEFFPLQIIHIFGSENSLYNEFAVLAFRLYLGTIVLCCMQKAMSIFLQSLGKPTLSIGLSLLRDFVLSVPFILLLPTIFGVKGALYSAPLADCISFVFVILVTMYILRHLNTEQEAVHGKRKLKEAS</sequence>
<dbReference type="NCBIfam" id="TIGR00797">
    <property type="entry name" value="matE"/>
    <property type="match status" value="1"/>
</dbReference>
<feature type="transmembrane region" description="Helical" evidence="10">
    <location>
        <begin position="400"/>
        <end position="419"/>
    </location>
</feature>
<dbReference type="PIRSF" id="PIRSF006603">
    <property type="entry name" value="DinF"/>
    <property type="match status" value="1"/>
</dbReference>
<feature type="transmembrane region" description="Helical" evidence="10">
    <location>
        <begin position="328"/>
        <end position="352"/>
    </location>
</feature>
<evidence type="ECO:0000256" key="1">
    <source>
        <dbReference type="ARBA" id="ARBA00004651"/>
    </source>
</evidence>
<reference evidence="11 12" key="1">
    <citation type="submission" date="2018-08" db="EMBL/GenBank/DDBJ databases">
        <title>A genome reference for cultivated species of the human gut microbiota.</title>
        <authorList>
            <person name="Zou Y."/>
            <person name="Xue W."/>
            <person name="Luo G."/>
        </authorList>
    </citation>
    <scope>NUCLEOTIDE SEQUENCE [LARGE SCALE GENOMIC DNA]</scope>
    <source>
        <strain evidence="11 12">OF01-2LB</strain>
    </source>
</reference>
<feature type="transmembrane region" description="Helical" evidence="10">
    <location>
        <begin position="58"/>
        <end position="83"/>
    </location>
</feature>
<dbReference type="AlphaFoldDB" id="A0A3E2W221"/>
<evidence type="ECO:0000313" key="11">
    <source>
        <dbReference type="EMBL" id="RGC18065.1"/>
    </source>
</evidence>
<organism evidence="11 12">
    <name type="scientific">Clostridium innocuum</name>
    <dbReference type="NCBI Taxonomy" id="1522"/>
    <lineage>
        <taxon>Bacteria</taxon>
        <taxon>Bacillati</taxon>
        <taxon>Bacillota</taxon>
        <taxon>Clostridia</taxon>
        <taxon>Eubacteriales</taxon>
        <taxon>Clostridiaceae</taxon>
        <taxon>Clostridium</taxon>
    </lineage>
</organism>
<evidence type="ECO:0000256" key="9">
    <source>
        <dbReference type="ARBA" id="ARBA00023251"/>
    </source>
</evidence>
<dbReference type="InterPro" id="IPR002528">
    <property type="entry name" value="MATE_fam"/>
</dbReference>
<dbReference type="GO" id="GO:0046677">
    <property type="term" value="P:response to antibiotic"/>
    <property type="evidence" value="ECO:0007669"/>
    <property type="project" value="UniProtKB-KW"/>
</dbReference>
<gene>
    <name evidence="11" type="ORF">DXA38_03640</name>
</gene>
<dbReference type="GO" id="GO:0042910">
    <property type="term" value="F:xenobiotic transmembrane transporter activity"/>
    <property type="evidence" value="ECO:0007669"/>
    <property type="project" value="InterPro"/>
</dbReference>
<dbReference type="OrthoDB" id="9811110at2"/>
<dbReference type="RefSeq" id="WP_117442025.1">
    <property type="nucleotide sequence ID" value="NZ_JAJFEN010000011.1"/>
</dbReference>
<evidence type="ECO:0000256" key="2">
    <source>
        <dbReference type="ARBA" id="ARBA00008417"/>
    </source>
</evidence>
<feature type="transmembrane region" description="Helical" evidence="10">
    <location>
        <begin position="288"/>
        <end position="307"/>
    </location>
</feature>
<evidence type="ECO:0000256" key="5">
    <source>
        <dbReference type="ARBA" id="ARBA00022475"/>
    </source>
</evidence>
<dbReference type="CDD" id="cd13143">
    <property type="entry name" value="MATE_MepA_like"/>
    <property type="match status" value="1"/>
</dbReference>
<name>A0A3E2W221_CLOIN</name>
<evidence type="ECO:0000256" key="8">
    <source>
        <dbReference type="ARBA" id="ARBA00023136"/>
    </source>
</evidence>
<evidence type="ECO:0000256" key="4">
    <source>
        <dbReference type="ARBA" id="ARBA00022448"/>
    </source>
</evidence>
<comment type="similarity">
    <text evidence="2">Belongs to the multi antimicrobial extrusion (MATE) (TC 2.A.66.1) family. MepA subfamily.</text>
</comment>
<accession>A0A3E2W221</accession>
<dbReference type="InterPro" id="IPR048279">
    <property type="entry name" value="MdtK-like"/>
</dbReference>
<dbReference type="InterPro" id="IPR045070">
    <property type="entry name" value="MATE_MepA-like"/>
</dbReference>
<comment type="caution">
    <text evidence="11">The sequence shown here is derived from an EMBL/GenBank/DDBJ whole genome shotgun (WGS) entry which is preliminary data.</text>
</comment>
<evidence type="ECO:0000256" key="7">
    <source>
        <dbReference type="ARBA" id="ARBA00022989"/>
    </source>
</evidence>
<evidence type="ECO:0000256" key="3">
    <source>
        <dbReference type="ARBA" id="ARBA00022106"/>
    </source>
</evidence>
<comment type="subcellular location">
    <subcellularLocation>
        <location evidence="1">Cell membrane</location>
        <topology evidence="1">Multi-pass membrane protein</topology>
    </subcellularLocation>
</comment>
<proteinExistence type="inferred from homology"/>
<dbReference type="GO" id="GO:0015297">
    <property type="term" value="F:antiporter activity"/>
    <property type="evidence" value="ECO:0007669"/>
    <property type="project" value="InterPro"/>
</dbReference>
<feature type="transmembrane region" description="Helical" evidence="10">
    <location>
        <begin position="21"/>
        <end position="38"/>
    </location>
</feature>
<feature type="transmembrane region" description="Helical" evidence="10">
    <location>
        <begin position="95"/>
        <end position="118"/>
    </location>
</feature>
<feature type="transmembrane region" description="Helical" evidence="10">
    <location>
        <begin position="196"/>
        <end position="216"/>
    </location>
</feature>
<keyword evidence="7 10" id="KW-1133">Transmembrane helix</keyword>
<dbReference type="PANTHER" id="PTHR43823:SF3">
    <property type="entry name" value="MULTIDRUG EXPORT PROTEIN MEPA"/>
    <property type="match status" value="1"/>
</dbReference>
<protein>
    <recommendedName>
        <fullName evidence="3">Multidrug export protein MepA</fullName>
    </recommendedName>
</protein>
<keyword evidence="9" id="KW-0046">Antibiotic resistance</keyword>
<dbReference type="Pfam" id="PF01554">
    <property type="entry name" value="MatE"/>
    <property type="match status" value="2"/>
</dbReference>
<keyword evidence="5" id="KW-1003">Cell membrane</keyword>
<dbReference type="EMBL" id="QVEV01000003">
    <property type="protein sequence ID" value="RGC18065.1"/>
    <property type="molecule type" value="Genomic_DNA"/>
</dbReference>
<dbReference type="GO" id="GO:0005886">
    <property type="term" value="C:plasma membrane"/>
    <property type="evidence" value="ECO:0007669"/>
    <property type="project" value="UniProtKB-SubCell"/>
</dbReference>
<evidence type="ECO:0000256" key="10">
    <source>
        <dbReference type="SAM" id="Phobius"/>
    </source>
</evidence>
<feature type="transmembrane region" description="Helical" evidence="10">
    <location>
        <begin position="167"/>
        <end position="190"/>
    </location>
</feature>
<feature type="transmembrane region" description="Helical" evidence="10">
    <location>
        <begin position="239"/>
        <end position="268"/>
    </location>
</feature>
<keyword evidence="6 10" id="KW-0812">Transmembrane</keyword>
<feature type="transmembrane region" description="Helical" evidence="10">
    <location>
        <begin position="358"/>
        <end position="379"/>
    </location>
</feature>
<dbReference type="Proteomes" id="UP000260025">
    <property type="component" value="Unassembled WGS sequence"/>
</dbReference>
<dbReference type="InterPro" id="IPR051327">
    <property type="entry name" value="MATE_MepA_subfamily"/>
</dbReference>
<dbReference type="PANTHER" id="PTHR43823">
    <property type="entry name" value="SPORULATION PROTEIN YKVU"/>
    <property type="match status" value="1"/>
</dbReference>
<feature type="transmembrane region" description="Helical" evidence="10">
    <location>
        <begin position="425"/>
        <end position="447"/>
    </location>
</feature>